<dbReference type="Gene3D" id="3.30.450.20">
    <property type="entry name" value="PAS domain"/>
    <property type="match status" value="1"/>
</dbReference>
<keyword evidence="9" id="KW-1185">Reference proteome</keyword>
<sequence>MPEDDALYQHAPCGLLLTDASGLILRANATLCRWLGHPAAALLGKVRIQEYLPVGARLFHQTHCLPLLQVQGSVAQLQLEIRDSAGARMPVLVNIVRRAHDGDAFDEWALFAVNERHSYERELLAARKGAEQALEARREAEHQLRTLNQALSEADRRKDEFLATLSHELRNPLAPMRSALEVLKFEHGAGMNAGKRPLLDVFDRQLHHLTHLVDDLMEVSRITQGRMELRREPINLAGIVRGAIDDVGPMMRACGHVLEVRIAAPNAIVDADPTRLFQVMVNLLTNACKYTPNGGAIALELSTEDQDALVTVRDNGIGIPAHALGTVFDMFSQLAPALDRSKGGLGIGLALVRGILALHGGSIEARSDGEGRGSTFRVRLPLAPVQGVPASLGAERDTVEPRSVLVVDDNVDAAETLRMFLELSGCQARVAHTGSEALAMLAQCMPEVALCDIGLPDMNGYELARGVRLLPGGADLLLIAATGWGQESDKQLAFAAGFDHHLTKPIDFDKLQALLARRPTAPLPSAPR</sequence>
<dbReference type="GO" id="GO:0005524">
    <property type="term" value="F:ATP binding"/>
    <property type="evidence" value="ECO:0007669"/>
    <property type="project" value="UniProtKB-KW"/>
</dbReference>
<dbReference type="PRINTS" id="PR00344">
    <property type="entry name" value="BCTRLSENSOR"/>
</dbReference>
<reference evidence="9" key="1">
    <citation type="journal article" date="2019" name="Int. J. Syst. Evol. Microbiol.">
        <title>The Global Catalogue of Microorganisms (GCM) 10K type strain sequencing project: providing services to taxonomists for standard genome sequencing and annotation.</title>
        <authorList>
            <consortium name="The Broad Institute Genomics Platform"/>
            <consortium name="The Broad Institute Genome Sequencing Center for Infectious Disease"/>
            <person name="Wu L."/>
            <person name="Ma J."/>
        </authorList>
    </citation>
    <scope>NUCLEOTIDE SEQUENCE [LARGE SCALE GENOMIC DNA]</scope>
    <source>
        <strain evidence="9">CCUG 38813</strain>
    </source>
</reference>
<dbReference type="InterPro" id="IPR003594">
    <property type="entry name" value="HATPase_dom"/>
</dbReference>
<dbReference type="InterPro" id="IPR003661">
    <property type="entry name" value="HisK_dim/P_dom"/>
</dbReference>
<name>A0ABW0PPA2_9BURK</name>
<evidence type="ECO:0000256" key="2">
    <source>
        <dbReference type="ARBA" id="ARBA00012438"/>
    </source>
</evidence>
<dbReference type="SMART" id="SM00387">
    <property type="entry name" value="HATPase_c"/>
    <property type="match status" value="1"/>
</dbReference>
<dbReference type="InterPro" id="IPR000014">
    <property type="entry name" value="PAS"/>
</dbReference>
<feature type="coiled-coil region" evidence="5">
    <location>
        <begin position="130"/>
        <end position="164"/>
    </location>
</feature>
<dbReference type="Pfam" id="PF02518">
    <property type="entry name" value="HATPase_c"/>
    <property type="match status" value="1"/>
</dbReference>
<protein>
    <recommendedName>
        <fullName evidence="2">histidine kinase</fullName>
        <ecNumber evidence="2">2.7.13.3</ecNumber>
    </recommendedName>
</protein>
<dbReference type="SMART" id="SM00091">
    <property type="entry name" value="PAS"/>
    <property type="match status" value="1"/>
</dbReference>
<evidence type="ECO:0000256" key="4">
    <source>
        <dbReference type="PROSITE-ProRule" id="PRU00169"/>
    </source>
</evidence>
<dbReference type="PROSITE" id="PS50109">
    <property type="entry name" value="HIS_KIN"/>
    <property type="match status" value="1"/>
</dbReference>
<keyword evidence="8" id="KW-0547">Nucleotide-binding</keyword>
<dbReference type="Gene3D" id="1.10.287.130">
    <property type="match status" value="1"/>
</dbReference>
<evidence type="ECO:0000313" key="8">
    <source>
        <dbReference type="EMBL" id="MFC5513956.1"/>
    </source>
</evidence>
<dbReference type="SUPFAM" id="SSF47384">
    <property type="entry name" value="Homodimeric domain of signal transducing histidine kinase"/>
    <property type="match status" value="1"/>
</dbReference>
<dbReference type="CDD" id="cd17580">
    <property type="entry name" value="REC_2_DhkD-like"/>
    <property type="match status" value="1"/>
</dbReference>
<dbReference type="InterPro" id="IPR005467">
    <property type="entry name" value="His_kinase_dom"/>
</dbReference>
<feature type="domain" description="Histidine kinase" evidence="6">
    <location>
        <begin position="164"/>
        <end position="384"/>
    </location>
</feature>
<dbReference type="SUPFAM" id="SSF55785">
    <property type="entry name" value="PYP-like sensor domain (PAS domain)"/>
    <property type="match status" value="1"/>
</dbReference>
<dbReference type="InterPro" id="IPR036890">
    <property type="entry name" value="HATPase_C_sf"/>
</dbReference>
<evidence type="ECO:0000259" key="7">
    <source>
        <dbReference type="PROSITE" id="PS50110"/>
    </source>
</evidence>
<dbReference type="SMART" id="SM00448">
    <property type="entry name" value="REC"/>
    <property type="match status" value="1"/>
</dbReference>
<dbReference type="Proteomes" id="UP001596031">
    <property type="component" value="Unassembled WGS sequence"/>
</dbReference>
<dbReference type="SMART" id="SM00388">
    <property type="entry name" value="HisKA"/>
    <property type="match status" value="1"/>
</dbReference>
<evidence type="ECO:0000256" key="3">
    <source>
        <dbReference type="ARBA" id="ARBA00022553"/>
    </source>
</evidence>
<gene>
    <name evidence="8" type="ORF">ACFPOU_22900</name>
</gene>
<dbReference type="EC" id="2.7.13.3" evidence="2"/>
<dbReference type="InterPro" id="IPR011006">
    <property type="entry name" value="CheY-like_superfamily"/>
</dbReference>
<evidence type="ECO:0000259" key="6">
    <source>
        <dbReference type="PROSITE" id="PS50109"/>
    </source>
</evidence>
<comment type="catalytic activity">
    <reaction evidence="1">
        <text>ATP + protein L-histidine = ADP + protein N-phospho-L-histidine.</text>
        <dbReference type="EC" id="2.7.13.3"/>
    </reaction>
</comment>
<dbReference type="Gene3D" id="3.40.50.2300">
    <property type="match status" value="1"/>
</dbReference>
<dbReference type="PANTHER" id="PTHR43547">
    <property type="entry name" value="TWO-COMPONENT HISTIDINE KINASE"/>
    <property type="match status" value="1"/>
</dbReference>
<feature type="domain" description="Response regulatory" evidence="7">
    <location>
        <begin position="403"/>
        <end position="519"/>
    </location>
</feature>
<feature type="modified residue" description="4-aspartylphosphate" evidence="4">
    <location>
        <position position="452"/>
    </location>
</feature>
<keyword evidence="8" id="KW-0067">ATP-binding</keyword>
<dbReference type="InterPro" id="IPR004358">
    <property type="entry name" value="Sig_transdc_His_kin-like_C"/>
</dbReference>
<evidence type="ECO:0000256" key="1">
    <source>
        <dbReference type="ARBA" id="ARBA00000085"/>
    </source>
</evidence>
<dbReference type="RefSeq" id="WP_379727171.1">
    <property type="nucleotide sequence ID" value="NZ_JBHSMS010000080.1"/>
</dbReference>
<dbReference type="CDD" id="cd00130">
    <property type="entry name" value="PAS"/>
    <property type="match status" value="1"/>
</dbReference>
<dbReference type="CDD" id="cd00082">
    <property type="entry name" value="HisKA"/>
    <property type="match status" value="1"/>
</dbReference>
<keyword evidence="5" id="KW-0175">Coiled coil</keyword>
<dbReference type="InterPro" id="IPR001789">
    <property type="entry name" value="Sig_transdc_resp-reg_receiver"/>
</dbReference>
<dbReference type="SUPFAM" id="SSF52172">
    <property type="entry name" value="CheY-like"/>
    <property type="match status" value="1"/>
</dbReference>
<dbReference type="Gene3D" id="3.30.565.10">
    <property type="entry name" value="Histidine kinase-like ATPase, C-terminal domain"/>
    <property type="match status" value="1"/>
</dbReference>
<organism evidence="8 9">
    <name type="scientific">Massilia jejuensis</name>
    <dbReference type="NCBI Taxonomy" id="648894"/>
    <lineage>
        <taxon>Bacteria</taxon>
        <taxon>Pseudomonadati</taxon>
        <taxon>Pseudomonadota</taxon>
        <taxon>Betaproteobacteria</taxon>
        <taxon>Burkholderiales</taxon>
        <taxon>Oxalobacteraceae</taxon>
        <taxon>Telluria group</taxon>
        <taxon>Massilia</taxon>
    </lineage>
</organism>
<dbReference type="InterPro" id="IPR036097">
    <property type="entry name" value="HisK_dim/P_sf"/>
</dbReference>
<dbReference type="InterPro" id="IPR035965">
    <property type="entry name" value="PAS-like_dom_sf"/>
</dbReference>
<dbReference type="Pfam" id="PF00512">
    <property type="entry name" value="HisKA"/>
    <property type="match status" value="1"/>
</dbReference>
<evidence type="ECO:0000313" key="9">
    <source>
        <dbReference type="Proteomes" id="UP001596031"/>
    </source>
</evidence>
<dbReference type="CDD" id="cd00075">
    <property type="entry name" value="HATPase"/>
    <property type="match status" value="1"/>
</dbReference>
<dbReference type="SUPFAM" id="SSF55874">
    <property type="entry name" value="ATPase domain of HSP90 chaperone/DNA topoisomerase II/histidine kinase"/>
    <property type="match status" value="1"/>
</dbReference>
<evidence type="ECO:0000256" key="5">
    <source>
        <dbReference type="SAM" id="Coils"/>
    </source>
</evidence>
<comment type="caution">
    <text evidence="8">The sequence shown here is derived from an EMBL/GenBank/DDBJ whole genome shotgun (WGS) entry which is preliminary data.</text>
</comment>
<dbReference type="PANTHER" id="PTHR43547:SF2">
    <property type="entry name" value="HYBRID SIGNAL TRANSDUCTION HISTIDINE KINASE C"/>
    <property type="match status" value="1"/>
</dbReference>
<keyword evidence="3 4" id="KW-0597">Phosphoprotein</keyword>
<dbReference type="EMBL" id="JBHSMS010000080">
    <property type="protein sequence ID" value="MFC5513956.1"/>
    <property type="molecule type" value="Genomic_DNA"/>
</dbReference>
<dbReference type="PROSITE" id="PS50110">
    <property type="entry name" value="RESPONSE_REGULATORY"/>
    <property type="match status" value="1"/>
</dbReference>
<dbReference type="Pfam" id="PF00072">
    <property type="entry name" value="Response_reg"/>
    <property type="match status" value="1"/>
</dbReference>
<proteinExistence type="predicted"/>
<accession>A0ABW0PPA2</accession>